<feature type="domain" description="Glycosyltransferase RgtA/B/C/D-like" evidence="9">
    <location>
        <begin position="20"/>
        <end position="175"/>
    </location>
</feature>
<evidence type="ECO:0000259" key="9">
    <source>
        <dbReference type="Pfam" id="PF13231"/>
    </source>
</evidence>
<evidence type="ECO:0000313" key="10">
    <source>
        <dbReference type="EMBL" id="OHA01835.1"/>
    </source>
</evidence>
<dbReference type="InterPro" id="IPR050297">
    <property type="entry name" value="LipidA_mod_glycosyltrf_83"/>
</dbReference>
<feature type="transmembrane region" description="Helical" evidence="8">
    <location>
        <begin position="358"/>
        <end position="380"/>
    </location>
</feature>
<dbReference type="GO" id="GO:0016763">
    <property type="term" value="F:pentosyltransferase activity"/>
    <property type="evidence" value="ECO:0007669"/>
    <property type="project" value="TreeGrafter"/>
</dbReference>
<feature type="transmembrane region" description="Helical" evidence="8">
    <location>
        <begin position="134"/>
        <end position="152"/>
    </location>
</feature>
<keyword evidence="6 8" id="KW-1133">Transmembrane helix</keyword>
<organism evidence="10 11">
    <name type="scientific">Candidatus Sungbacteria bacterium RIFCSPHIGHO2_02_FULL_51_29</name>
    <dbReference type="NCBI Taxonomy" id="1802273"/>
    <lineage>
        <taxon>Bacteria</taxon>
        <taxon>Candidatus Sungiibacteriota</taxon>
    </lineage>
</organism>
<keyword evidence="4" id="KW-0808">Transferase</keyword>
<evidence type="ECO:0000256" key="7">
    <source>
        <dbReference type="ARBA" id="ARBA00023136"/>
    </source>
</evidence>
<feature type="transmembrane region" description="Helical" evidence="8">
    <location>
        <begin position="330"/>
        <end position="351"/>
    </location>
</feature>
<feature type="transmembrane region" description="Helical" evidence="8">
    <location>
        <begin position="83"/>
        <end position="106"/>
    </location>
</feature>
<evidence type="ECO:0000313" key="11">
    <source>
        <dbReference type="Proteomes" id="UP000177811"/>
    </source>
</evidence>
<feature type="transmembrane region" description="Helical" evidence="8">
    <location>
        <begin position="164"/>
        <end position="183"/>
    </location>
</feature>
<evidence type="ECO:0000256" key="8">
    <source>
        <dbReference type="SAM" id="Phobius"/>
    </source>
</evidence>
<evidence type="ECO:0000256" key="1">
    <source>
        <dbReference type="ARBA" id="ARBA00004651"/>
    </source>
</evidence>
<keyword evidence="3" id="KW-0328">Glycosyltransferase</keyword>
<keyword evidence="2" id="KW-1003">Cell membrane</keyword>
<keyword evidence="5 8" id="KW-0812">Transmembrane</keyword>
<dbReference type="GO" id="GO:0009103">
    <property type="term" value="P:lipopolysaccharide biosynthetic process"/>
    <property type="evidence" value="ECO:0007669"/>
    <property type="project" value="UniProtKB-ARBA"/>
</dbReference>
<dbReference type="GO" id="GO:0005886">
    <property type="term" value="C:plasma membrane"/>
    <property type="evidence" value="ECO:0007669"/>
    <property type="project" value="UniProtKB-SubCell"/>
</dbReference>
<proteinExistence type="predicted"/>
<dbReference type="Proteomes" id="UP000177811">
    <property type="component" value="Unassembled WGS sequence"/>
</dbReference>
<dbReference type="PANTHER" id="PTHR33908">
    <property type="entry name" value="MANNOSYLTRANSFERASE YKCB-RELATED"/>
    <property type="match status" value="1"/>
</dbReference>
<sequence>MGNGFSVDANAPFVPDSLRTPGYPFYLLFSYALSGSFVPAVIAQALAMAFVPLLIYLLARPHIGEGVLRVAAVLMTIDPHLRFYTVLIGTEGLFVPVFLGGMFFMVRWLSSPQRVAYAAGAGALFGVAALTRPVFLYVACIAAVFAGLFFLVRMRQEFFFGRAFVAAVLFVLVFAGSVAPWYWRNREVFGVASFSAIGPVNIYTRLGASVITVRDGVPWKQVLGRFVTDFDRTHGSELALGRPLVENDLYNVRFNSYFWSETKNIIRENPVPFLKLEAISLVNYFTYDTMSYIFIDRAGLPLGAHKTDISALVGGGSGTSSWSGGYMLNLFGRALWLVYALLAVLGFLVLLRRGERWFVIFLGVLIVSFALATLPVALSIDARMRVVILPLYFILVSGGVTLLYERYANI</sequence>
<evidence type="ECO:0000256" key="4">
    <source>
        <dbReference type="ARBA" id="ARBA00022679"/>
    </source>
</evidence>
<evidence type="ECO:0000256" key="5">
    <source>
        <dbReference type="ARBA" id="ARBA00022692"/>
    </source>
</evidence>
<reference evidence="10 11" key="1">
    <citation type="journal article" date="2016" name="Nat. Commun.">
        <title>Thousands of microbial genomes shed light on interconnected biogeochemical processes in an aquifer system.</title>
        <authorList>
            <person name="Anantharaman K."/>
            <person name="Brown C.T."/>
            <person name="Hug L.A."/>
            <person name="Sharon I."/>
            <person name="Castelle C.J."/>
            <person name="Probst A.J."/>
            <person name="Thomas B.C."/>
            <person name="Singh A."/>
            <person name="Wilkins M.J."/>
            <person name="Karaoz U."/>
            <person name="Brodie E.L."/>
            <person name="Williams K.H."/>
            <person name="Hubbard S.S."/>
            <person name="Banfield J.F."/>
        </authorList>
    </citation>
    <scope>NUCLEOTIDE SEQUENCE [LARGE SCALE GENOMIC DNA]</scope>
</reference>
<evidence type="ECO:0000256" key="3">
    <source>
        <dbReference type="ARBA" id="ARBA00022676"/>
    </source>
</evidence>
<accession>A0A1G2KQY5</accession>
<comment type="subcellular location">
    <subcellularLocation>
        <location evidence="1">Cell membrane</location>
        <topology evidence="1">Multi-pass membrane protein</topology>
    </subcellularLocation>
</comment>
<dbReference type="Pfam" id="PF13231">
    <property type="entry name" value="PMT_2"/>
    <property type="match status" value="1"/>
</dbReference>
<feature type="transmembrane region" description="Helical" evidence="8">
    <location>
        <begin position="386"/>
        <end position="404"/>
    </location>
</feature>
<dbReference type="AlphaFoldDB" id="A0A1G2KQY5"/>
<comment type="caution">
    <text evidence="10">The sequence shown here is derived from an EMBL/GenBank/DDBJ whole genome shotgun (WGS) entry which is preliminary data.</text>
</comment>
<protein>
    <recommendedName>
        <fullName evidence="9">Glycosyltransferase RgtA/B/C/D-like domain-containing protein</fullName>
    </recommendedName>
</protein>
<evidence type="ECO:0000256" key="2">
    <source>
        <dbReference type="ARBA" id="ARBA00022475"/>
    </source>
</evidence>
<keyword evidence="7 8" id="KW-0472">Membrane</keyword>
<evidence type="ECO:0000256" key="6">
    <source>
        <dbReference type="ARBA" id="ARBA00022989"/>
    </source>
</evidence>
<dbReference type="PANTHER" id="PTHR33908:SF11">
    <property type="entry name" value="MEMBRANE PROTEIN"/>
    <property type="match status" value="1"/>
</dbReference>
<feature type="transmembrane region" description="Helical" evidence="8">
    <location>
        <begin position="37"/>
        <end position="59"/>
    </location>
</feature>
<dbReference type="InterPro" id="IPR038731">
    <property type="entry name" value="RgtA/B/C-like"/>
</dbReference>
<gene>
    <name evidence="10" type="ORF">A3C16_05980</name>
</gene>
<dbReference type="EMBL" id="MHQL01000053">
    <property type="protein sequence ID" value="OHA01835.1"/>
    <property type="molecule type" value="Genomic_DNA"/>
</dbReference>
<name>A0A1G2KQY5_9BACT</name>